<evidence type="ECO:0000313" key="3">
    <source>
        <dbReference type="Proteomes" id="UP000217895"/>
    </source>
</evidence>
<dbReference type="InterPro" id="IPR008884">
    <property type="entry name" value="TylF_MeTrfase"/>
</dbReference>
<dbReference type="Gene3D" id="3.40.50.150">
    <property type="entry name" value="Vaccinia Virus protein VP39"/>
    <property type="match status" value="1"/>
</dbReference>
<dbReference type="GO" id="GO:0008168">
    <property type="term" value="F:methyltransferase activity"/>
    <property type="evidence" value="ECO:0007669"/>
    <property type="project" value="UniProtKB-KW"/>
</dbReference>
<evidence type="ECO:0000256" key="1">
    <source>
        <dbReference type="SAM" id="Coils"/>
    </source>
</evidence>
<dbReference type="AlphaFoldDB" id="A0A1Z4JL28"/>
<sequence length="264" mass="30338">MSLDPLLLQQVQPYTLCTSDRLTNLAALCEYLNLNQIDGDFVECGTYKGGSAAVISTFLEDRHLWLYDSFAGMPPTTAKDGDDAKVWVGECVGTIEDLKTILHTVGTDEQSYTIRKGWFETTFQAELPEKVALLHCDADWYDSVTLVLETFYPRIVTGGCIVLDDFGYWEGCREAFYDFCDRHHEKPVLERVGPDQAFWIKGRSHNRQAIPQIVGHQNFVEQQIQREMQLQAENAALRTRIEAMESSKFWKLRSLWFKLKHQQT</sequence>
<dbReference type="SUPFAM" id="SSF53335">
    <property type="entry name" value="S-adenosyl-L-methionine-dependent methyltransferases"/>
    <property type="match status" value="1"/>
</dbReference>
<dbReference type="GO" id="GO:0032259">
    <property type="term" value="P:methylation"/>
    <property type="evidence" value="ECO:0007669"/>
    <property type="project" value="UniProtKB-KW"/>
</dbReference>
<proteinExistence type="predicted"/>
<dbReference type="InterPro" id="IPR029063">
    <property type="entry name" value="SAM-dependent_MTases_sf"/>
</dbReference>
<dbReference type="PANTHER" id="PTHR40036">
    <property type="entry name" value="MACROCIN O-METHYLTRANSFERASE"/>
    <property type="match status" value="1"/>
</dbReference>
<protein>
    <submittedName>
        <fullName evidence="2">Macrocin-O-methyltransferase domain protein</fullName>
    </submittedName>
</protein>
<dbReference type="Proteomes" id="UP000217895">
    <property type="component" value="Chromosome"/>
</dbReference>
<keyword evidence="2" id="KW-0489">Methyltransferase</keyword>
<name>A0A1Z4JL28_LEPBY</name>
<dbReference type="Pfam" id="PF05711">
    <property type="entry name" value="TylF"/>
    <property type="match status" value="1"/>
</dbReference>
<dbReference type="EMBL" id="AP018203">
    <property type="protein sequence ID" value="BAY57383.1"/>
    <property type="molecule type" value="Genomic_DNA"/>
</dbReference>
<keyword evidence="3" id="KW-1185">Reference proteome</keyword>
<keyword evidence="2" id="KW-0808">Transferase</keyword>
<dbReference type="PANTHER" id="PTHR40036:SF1">
    <property type="entry name" value="MACROCIN O-METHYLTRANSFERASE"/>
    <property type="match status" value="1"/>
</dbReference>
<organism evidence="2 3">
    <name type="scientific">Leptolyngbya boryana NIES-2135</name>
    <dbReference type="NCBI Taxonomy" id="1973484"/>
    <lineage>
        <taxon>Bacteria</taxon>
        <taxon>Bacillati</taxon>
        <taxon>Cyanobacteriota</taxon>
        <taxon>Cyanophyceae</taxon>
        <taxon>Leptolyngbyales</taxon>
        <taxon>Leptolyngbyaceae</taxon>
        <taxon>Leptolyngbya group</taxon>
        <taxon>Leptolyngbya</taxon>
    </lineage>
</organism>
<keyword evidence="1" id="KW-0175">Coiled coil</keyword>
<feature type="coiled-coil region" evidence="1">
    <location>
        <begin position="220"/>
        <end position="247"/>
    </location>
</feature>
<evidence type="ECO:0000313" key="2">
    <source>
        <dbReference type="EMBL" id="BAY57383.1"/>
    </source>
</evidence>
<accession>A0A1Z4JL28</accession>
<gene>
    <name evidence="2" type="ORF">NIES2135_42480</name>
</gene>
<reference evidence="2 3" key="1">
    <citation type="submission" date="2017-06" db="EMBL/GenBank/DDBJ databases">
        <title>Genome sequencing of cyanobaciteial culture collection at National Institute for Environmental Studies (NIES).</title>
        <authorList>
            <person name="Hirose Y."/>
            <person name="Shimura Y."/>
            <person name="Fujisawa T."/>
            <person name="Nakamura Y."/>
            <person name="Kawachi M."/>
        </authorList>
    </citation>
    <scope>NUCLEOTIDE SEQUENCE [LARGE SCALE GENOMIC DNA]</scope>
    <source>
        <strain evidence="2 3">NIES-2135</strain>
    </source>
</reference>